<protein>
    <recommendedName>
        <fullName evidence="2">Pyrrolo-quinoline quinone repeat domain-containing protein</fullName>
    </recommendedName>
</protein>
<dbReference type="RefSeq" id="WP_043606554.1">
    <property type="nucleotide sequence ID" value="NZ_AXCY01000042.1"/>
</dbReference>
<proteinExistence type="predicted"/>
<dbReference type="AlphaFoldDB" id="A0A0A0BSR9"/>
<organism evidence="3 4">
    <name type="scientific">Cellulomonas carbonis T26</name>
    <dbReference type="NCBI Taxonomy" id="947969"/>
    <lineage>
        <taxon>Bacteria</taxon>
        <taxon>Bacillati</taxon>
        <taxon>Actinomycetota</taxon>
        <taxon>Actinomycetes</taxon>
        <taxon>Micrococcales</taxon>
        <taxon>Cellulomonadaceae</taxon>
        <taxon>Cellulomonas</taxon>
    </lineage>
</organism>
<gene>
    <name evidence="3" type="ORF">N868_13990</name>
</gene>
<dbReference type="PANTHER" id="PTHR34512:SF30">
    <property type="entry name" value="OUTER MEMBRANE PROTEIN ASSEMBLY FACTOR BAMB"/>
    <property type="match status" value="1"/>
</dbReference>
<name>A0A0A0BSR9_9CELL</name>
<evidence type="ECO:0000313" key="4">
    <source>
        <dbReference type="Proteomes" id="UP000029839"/>
    </source>
</evidence>
<dbReference type="InterPro" id="IPR002372">
    <property type="entry name" value="PQQ_rpt_dom"/>
</dbReference>
<reference evidence="3 4" key="2">
    <citation type="journal article" date="2015" name="Stand. Genomic Sci.">
        <title>Draft genome sequence of Cellulomonas carbonis T26(T) and comparative analysis of six Cellulomonas genomes.</title>
        <authorList>
            <person name="Zhuang W."/>
            <person name="Zhang S."/>
            <person name="Xia X."/>
            <person name="Wang G."/>
        </authorList>
    </citation>
    <scope>NUCLEOTIDE SEQUENCE [LARGE SCALE GENOMIC DNA]</scope>
    <source>
        <strain evidence="3 4">T26</strain>
    </source>
</reference>
<dbReference type="SMART" id="SM00564">
    <property type="entry name" value="PQQ"/>
    <property type="match status" value="5"/>
</dbReference>
<feature type="domain" description="Pyrrolo-quinoline quinone repeat" evidence="2">
    <location>
        <begin position="342"/>
        <end position="470"/>
    </location>
</feature>
<dbReference type="OrthoDB" id="4827675at2"/>
<dbReference type="SUPFAM" id="SSF50998">
    <property type="entry name" value="Quinoprotein alcohol dehydrogenase-like"/>
    <property type="match status" value="1"/>
</dbReference>
<reference evidence="3 4" key="1">
    <citation type="submission" date="2013-08" db="EMBL/GenBank/DDBJ databases">
        <title>Genome sequencing of Cellulomonas carbonis T26.</title>
        <authorList>
            <person name="Chen F."/>
            <person name="Li Y."/>
            <person name="Wang G."/>
        </authorList>
    </citation>
    <scope>NUCLEOTIDE SEQUENCE [LARGE SCALE GENOMIC DNA]</scope>
    <source>
        <strain evidence="3 4">T26</strain>
    </source>
</reference>
<evidence type="ECO:0000313" key="3">
    <source>
        <dbReference type="EMBL" id="KGM10697.1"/>
    </source>
</evidence>
<sequence>MARGGDGMVDVELDEPPLEGEPAAARGRPAAPAGPLGDRLRRAARRRWPVAVVAVLVLGVSARVSDAAAARDDAAVVAGFSAVPGVAPSLRVAPREVWRVEGRAQTVAGLVLTHGSTPDGVVLTARDATGDVVWTAPVPTDRASPAAGGARPDCAAADDVLVCEVTGGGVRAPNTDAVLGGPPDMLLTVRADDGTTVRVEDATDVVDVAVADADVVVARVEGGFVRVERADPRTGEVRWSTPLPQPLADGVPPETVAIDVEAGLVTVEDALGAVIDVDDGTLVGAWPRPPAGPITVDATTVGFTVWRPAVGASWFDRDGSVGAWFPGDPVRTEVSDGSAPEMVLVRVDGSLQAVDVREGFHLWTRSGVERVLLRIDGLVALEGDGAVRVVDLRTGDLLWSVGVPGDRGPDQAAVTDGVRLLVLAERDGARRLVARDLRTGSERWSTPLQPGRAGPAVDGGLLVSREGRDHVVWGG</sequence>
<dbReference type="InterPro" id="IPR015943">
    <property type="entry name" value="WD40/YVTN_repeat-like_dom_sf"/>
</dbReference>
<dbReference type="InterPro" id="IPR018391">
    <property type="entry name" value="PQQ_b-propeller_rpt"/>
</dbReference>
<feature type="region of interest" description="Disordered" evidence="1">
    <location>
        <begin position="1"/>
        <end position="36"/>
    </location>
</feature>
<comment type="caution">
    <text evidence="3">The sequence shown here is derived from an EMBL/GenBank/DDBJ whole genome shotgun (WGS) entry which is preliminary data.</text>
</comment>
<evidence type="ECO:0000256" key="1">
    <source>
        <dbReference type="SAM" id="MobiDB-lite"/>
    </source>
</evidence>
<evidence type="ECO:0000259" key="2">
    <source>
        <dbReference type="Pfam" id="PF13360"/>
    </source>
</evidence>
<dbReference type="Proteomes" id="UP000029839">
    <property type="component" value="Unassembled WGS sequence"/>
</dbReference>
<dbReference type="Pfam" id="PF13360">
    <property type="entry name" value="PQQ_2"/>
    <property type="match status" value="1"/>
</dbReference>
<dbReference type="PANTHER" id="PTHR34512">
    <property type="entry name" value="CELL SURFACE PROTEIN"/>
    <property type="match status" value="1"/>
</dbReference>
<feature type="compositionally biased region" description="Low complexity" evidence="1">
    <location>
        <begin position="22"/>
        <end position="35"/>
    </location>
</feature>
<dbReference type="InterPro" id="IPR011047">
    <property type="entry name" value="Quinoprotein_ADH-like_sf"/>
</dbReference>
<accession>A0A0A0BSR9</accession>
<dbReference type="EMBL" id="AXCY01000042">
    <property type="protein sequence ID" value="KGM10697.1"/>
    <property type="molecule type" value="Genomic_DNA"/>
</dbReference>
<dbReference type="Gene3D" id="2.130.10.10">
    <property type="entry name" value="YVTN repeat-like/Quinoprotein amine dehydrogenase"/>
    <property type="match status" value="1"/>
</dbReference>
<keyword evidence="4" id="KW-1185">Reference proteome</keyword>
<feature type="compositionally biased region" description="Acidic residues" evidence="1">
    <location>
        <begin position="9"/>
        <end position="18"/>
    </location>
</feature>